<dbReference type="OMA" id="FHMKAIQ"/>
<dbReference type="EMBL" id="CAJJDM010000070">
    <property type="protein sequence ID" value="CAD8082234.1"/>
    <property type="molecule type" value="Genomic_DNA"/>
</dbReference>
<dbReference type="AlphaFoldDB" id="A0A8S1N5C2"/>
<protein>
    <submittedName>
        <fullName evidence="1">Uncharacterized protein</fullName>
    </submittedName>
</protein>
<accession>A0A8S1N5C2</accession>
<dbReference type="Proteomes" id="UP000688137">
    <property type="component" value="Unassembled WGS sequence"/>
</dbReference>
<evidence type="ECO:0000313" key="1">
    <source>
        <dbReference type="EMBL" id="CAD8082234.1"/>
    </source>
</evidence>
<name>A0A8S1N5C2_PARPR</name>
<reference evidence="1" key="1">
    <citation type="submission" date="2021-01" db="EMBL/GenBank/DDBJ databases">
        <authorList>
            <consortium name="Genoscope - CEA"/>
            <person name="William W."/>
        </authorList>
    </citation>
    <scope>NUCLEOTIDE SEQUENCE</scope>
</reference>
<keyword evidence="2" id="KW-1185">Reference proteome</keyword>
<gene>
    <name evidence="1" type="ORF">PPRIM_AZ9-3.1.T0670152</name>
</gene>
<organism evidence="1 2">
    <name type="scientific">Paramecium primaurelia</name>
    <dbReference type="NCBI Taxonomy" id="5886"/>
    <lineage>
        <taxon>Eukaryota</taxon>
        <taxon>Sar</taxon>
        <taxon>Alveolata</taxon>
        <taxon>Ciliophora</taxon>
        <taxon>Intramacronucleata</taxon>
        <taxon>Oligohymenophorea</taxon>
        <taxon>Peniculida</taxon>
        <taxon>Parameciidae</taxon>
        <taxon>Paramecium</taxon>
    </lineage>
</organism>
<evidence type="ECO:0000313" key="2">
    <source>
        <dbReference type="Proteomes" id="UP000688137"/>
    </source>
</evidence>
<comment type="caution">
    <text evidence="1">The sequence shown here is derived from an EMBL/GenBank/DDBJ whole genome shotgun (WGS) entry which is preliminary data.</text>
</comment>
<proteinExistence type="predicted"/>
<sequence>MNDNLGILNNRFHMKAIQNRKRFHSVDQYSNSEAKEGKKKNEYYQRWLTNQKECHQKIPSESNIESFTPSTPQAQIPIQLEPKLLKDIINKYFKAEQ</sequence>